<dbReference type="GO" id="GO:0006508">
    <property type="term" value="P:proteolysis"/>
    <property type="evidence" value="ECO:0007669"/>
    <property type="project" value="InterPro"/>
</dbReference>
<dbReference type="PANTHER" id="PTHR12411">
    <property type="entry name" value="CYSTEINE PROTEASE FAMILY C1-RELATED"/>
    <property type="match status" value="1"/>
</dbReference>
<dbReference type="InterPro" id="IPR000169">
    <property type="entry name" value="Pept_cys_AS"/>
</dbReference>
<gene>
    <name evidence="6" type="primary">LOC34618034</name>
</gene>
<dbReference type="PROSITE" id="PS00139">
    <property type="entry name" value="THIOL_PROTEASE_CYS"/>
    <property type="match status" value="1"/>
</dbReference>
<keyword evidence="2" id="KW-0865">Zymogen</keyword>
<dbReference type="SMART" id="SM00645">
    <property type="entry name" value="Pept_C1"/>
    <property type="match status" value="1"/>
</dbReference>
<dbReference type="PROSITE" id="PS00639">
    <property type="entry name" value="THIOL_PROTEASE_HIS"/>
    <property type="match status" value="1"/>
</dbReference>
<accession>A0A6P5WEU0</accession>
<dbReference type="OrthoDB" id="190265at2759"/>
<dbReference type="InterPro" id="IPR000668">
    <property type="entry name" value="Peptidase_C1A_C"/>
</dbReference>
<name>A0A6P5WEU0_9EIME</name>
<dbReference type="SUPFAM" id="SSF54001">
    <property type="entry name" value="Cysteine proteinases"/>
    <property type="match status" value="1"/>
</dbReference>
<dbReference type="AlphaFoldDB" id="A0A6P5WEU0"/>
<keyword evidence="3" id="KW-0325">Glycoprotein</keyword>
<protein>
    <submittedName>
        <fullName evidence="6">Cathepsin B</fullName>
    </submittedName>
</protein>
<dbReference type="RefSeq" id="XP_022587530.2">
    <property type="nucleotide sequence ID" value="XM_022731378.2"/>
</dbReference>
<dbReference type="InterPro" id="IPR025660">
    <property type="entry name" value="Pept_his_AS"/>
</dbReference>
<dbReference type="GeneID" id="34618034"/>
<proteinExistence type="inferred from homology"/>
<dbReference type="Pfam" id="PF00112">
    <property type="entry name" value="Peptidase_C1"/>
    <property type="match status" value="1"/>
</dbReference>
<evidence type="ECO:0000256" key="2">
    <source>
        <dbReference type="ARBA" id="ARBA00023145"/>
    </source>
</evidence>
<dbReference type="GO" id="GO:0008234">
    <property type="term" value="F:cysteine-type peptidase activity"/>
    <property type="evidence" value="ECO:0007669"/>
    <property type="project" value="InterPro"/>
</dbReference>
<feature type="domain" description="Peptidase C1A papain C-terminal" evidence="4">
    <location>
        <begin position="273"/>
        <end position="530"/>
    </location>
</feature>
<comment type="similarity">
    <text evidence="1">Belongs to the peptidase C1 family.</text>
</comment>
<evidence type="ECO:0000256" key="3">
    <source>
        <dbReference type="ARBA" id="ARBA00023180"/>
    </source>
</evidence>
<dbReference type="Proteomes" id="UP000515125">
    <property type="component" value="Unplaced"/>
</dbReference>
<sequence length="547" mass="61383">MNVTEKQFRAQTQYFMSASMSICIQAEMMRTVLPVCLTLSLCRLLSTLAAPEHFSQSFVLPEELFHPLSESIDTIFNIILQETEHDLISQQVPLQACSNSTPTVNNNNPNGFRCRRVLSGEPNGARDLLPFLLNDEEAMKLWRAHFQRHVRDLMREALHQSGSDTPLHGLVLKQLAEMEFWGSRPAVSQGGLQHLRLEMQRHKLQAAERGDNPDRAVTWEAEVSSRFKYQSIKDATRLMGTYLSSHDNPDKPTVPLGEPLPVKQFPASLGPVKEKSFDAREAFSQCKDVIGHVRDQGDCGSCWAFASTEALNDRFCIKTNGQFSMLLSPQHTTSCCDLLHCLSFGCNGGQPHMAWRWFSHDGVVSGGDYDELHTGKSCWPYEIPFCQHHSEGPYPECNGPIPKAPKCRKECEEAEYSTKVKAFKDDLHFATTSYSVEGRDDIKRELMENGTLSGAFLVFEDFLMYKSGVYHHVSGSPMGGHAIKVIGFGNQDGKDYWLAVNSWNEFWGDKGTFKIEMGEAGIDREFCGGEPKVPQGVGFLQQLAQDL</sequence>
<keyword evidence="5" id="KW-1185">Reference proteome</keyword>
<evidence type="ECO:0000256" key="1">
    <source>
        <dbReference type="ARBA" id="ARBA00008455"/>
    </source>
</evidence>
<evidence type="ECO:0000313" key="6">
    <source>
        <dbReference type="RefSeq" id="XP_022587530.2"/>
    </source>
</evidence>
<dbReference type="Gene3D" id="3.90.70.10">
    <property type="entry name" value="Cysteine proteinases"/>
    <property type="match status" value="1"/>
</dbReference>
<organism evidence="5 6">
    <name type="scientific">Cyclospora cayetanensis</name>
    <dbReference type="NCBI Taxonomy" id="88456"/>
    <lineage>
        <taxon>Eukaryota</taxon>
        <taxon>Sar</taxon>
        <taxon>Alveolata</taxon>
        <taxon>Apicomplexa</taxon>
        <taxon>Conoidasida</taxon>
        <taxon>Coccidia</taxon>
        <taxon>Eucoccidiorida</taxon>
        <taxon>Eimeriorina</taxon>
        <taxon>Eimeriidae</taxon>
        <taxon>Cyclospora</taxon>
    </lineage>
</organism>
<dbReference type="InterPro" id="IPR038765">
    <property type="entry name" value="Papain-like_cys_pep_sf"/>
</dbReference>
<evidence type="ECO:0000259" key="4">
    <source>
        <dbReference type="SMART" id="SM00645"/>
    </source>
</evidence>
<dbReference type="PRINTS" id="PR00705">
    <property type="entry name" value="PAPAIN"/>
</dbReference>
<dbReference type="CDD" id="cd02620">
    <property type="entry name" value="Peptidase_C1A_CathepsinB"/>
    <property type="match status" value="1"/>
</dbReference>
<dbReference type="InterPro" id="IPR013128">
    <property type="entry name" value="Peptidase_C1A"/>
</dbReference>
<reference evidence="6" key="1">
    <citation type="submission" date="2025-08" db="UniProtKB">
        <authorList>
            <consortium name="RefSeq"/>
        </authorList>
    </citation>
    <scope>IDENTIFICATION</scope>
</reference>
<evidence type="ECO:0000313" key="5">
    <source>
        <dbReference type="Proteomes" id="UP000515125"/>
    </source>
</evidence>